<keyword evidence="1" id="KW-1133">Transmembrane helix</keyword>
<reference evidence="5 6" key="1">
    <citation type="submission" date="2020-08" db="EMBL/GenBank/DDBJ databases">
        <title>Enterococcus faecalis SF28073 genome assembly.</title>
        <authorList>
            <person name="Duerkop B.A."/>
            <person name="Johnson C.N."/>
        </authorList>
    </citation>
    <scope>NUCLEOTIDE SEQUENCE [LARGE SCALE GENOMIC DNA]</scope>
    <source>
        <strain evidence="5 6">SF28073</strain>
        <plasmid evidence="5 6">pSF1</plasmid>
    </source>
</reference>
<evidence type="ECO:0000256" key="2">
    <source>
        <dbReference type="SAM" id="SignalP"/>
    </source>
</evidence>
<dbReference type="Pfam" id="PF11797">
    <property type="entry name" value="WxLIP_HBD"/>
    <property type="match status" value="1"/>
</dbReference>
<dbReference type="EMBL" id="CP060801">
    <property type="protein sequence ID" value="QNP36332.1"/>
    <property type="molecule type" value="Genomic_DNA"/>
</dbReference>
<sequence length="342" mass="37955">MKKWALYSMCILSLFAGGYHAQAEESDSSQLAGGYTIEGIPSDHQLDKTVSYFYLKENPGEKDQVKVKLTNDSDKEKTLEVKLTNANTNSNGAVDYTGKIKDHASLKDPLTSMAKVSQKEVQVPAKSSVETAIDIQMPEKTMSGVVVGGIVVSEKQTVEKEKQALSLGNIYTYTIGLVLTNEDTVEPKKNNSVELDTVGAKLSDGKKIVQADILNPNPYIFPNATVKGEIKPKASGEVIKKEEKKNVNIAPYSVYPFQFDWKKEELKPGKYVFVGSVDAGGKTWKFEREFEITDEKAKEINTKSVFKVYIPKWVTYGVYALVIISVGGTIYIVVRRKQREAE</sequence>
<protein>
    <submittedName>
        <fullName evidence="5">DUF916 and DUF3324 domain-containing protein</fullName>
    </submittedName>
</protein>
<dbReference type="RefSeq" id="WP_000758651.1">
    <property type="nucleotide sequence ID" value="NZ_CAKMCR010000017.1"/>
</dbReference>
<gene>
    <name evidence="5" type="ORF">H9Q64_00315</name>
</gene>
<keyword evidence="2" id="KW-0732">Signal</keyword>
<feature type="chain" id="PRO_5041133089" evidence="2">
    <location>
        <begin position="22"/>
        <end position="342"/>
    </location>
</feature>
<feature type="domain" description="WxL Interacting Protein host binding" evidence="4">
    <location>
        <begin position="163"/>
        <end position="301"/>
    </location>
</feature>
<evidence type="ECO:0000259" key="4">
    <source>
        <dbReference type="Pfam" id="PF11797"/>
    </source>
</evidence>
<dbReference type="Proteomes" id="UP000516122">
    <property type="component" value="Plasmid pSF1"/>
</dbReference>
<keyword evidence="1" id="KW-0812">Transmembrane</keyword>
<organism evidence="5 6">
    <name type="scientific">Enterococcus faecalis</name>
    <name type="common">Streptococcus faecalis</name>
    <dbReference type="NCBI Taxonomy" id="1351"/>
    <lineage>
        <taxon>Bacteria</taxon>
        <taxon>Bacillati</taxon>
        <taxon>Bacillota</taxon>
        <taxon>Bacilli</taxon>
        <taxon>Lactobacillales</taxon>
        <taxon>Enterococcaceae</taxon>
        <taxon>Enterococcus</taxon>
    </lineage>
</organism>
<feature type="transmembrane region" description="Helical" evidence="1">
    <location>
        <begin position="313"/>
        <end position="334"/>
    </location>
</feature>
<evidence type="ECO:0000313" key="6">
    <source>
        <dbReference type="Proteomes" id="UP000516122"/>
    </source>
</evidence>
<feature type="domain" description="WxL Interacting Protein peptidoglycan binding" evidence="3">
    <location>
        <begin position="35"/>
        <end position="153"/>
    </location>
</feature>
<evidence type="ECO:0000256" key="1">
    <source>
        <dbReference type="SAM" id="Phobius"/>
    </source>
</evidence>
<evidence type="ECO:0000259" key="3">
    <source>
        <dbReference type="Pfam" id="PF06030"/>
    </source>
</evidence>
<geneLocation type="plasmid" evidence="5 6">
    <name>pSF1</name>
</geneLocation>
<evidence type="ECO:0000313" key="5">
    <source>
        <dbReference type="EMBL" id="QNP36332.1"/>
    </source>
</evidence>
<dbReference type="InterPro" id="IPR021759">
    <property type="entry name" value="WxLIP_HBD"/>
</dbReference>
<dbReference type="Pfam" id="PF06030">
    <property type="entry name" value="WxLIP_PGBD"/>
    <property type="match status" value="1"/>
</dbReference>
<name>A0A6B1XRL6_ENTFL</name>
<accession>A0A6B1XRL6</accession>
<feature type="signal peptide" evidence="2">
    <location>
        <begin position="1"/>
        <end position="21"/>
    </location>
</feature>
<proteinExistence type="predicted"/>
<keyword evidence="5" id="KW-0614">Plasmid</keyword>
<dbReference type="AlphaFoldDB" id="A0A6B1XRL6"/>
<dbReference type="InterPro" id="IPR010317">
    <property type="entry name" value="WxLIP_PGBD"/>
</dbReference>
<keyword evidence="1" id="KW-0472">Membrane</keyword>